<accession>A0ABU8BZH3</accession>
<reference evidence="2" key="1">
    <citation type="submission" date="2024-02" db="EMBL/GenBank/DDBJ databases">
        <title>Genome sequences of strain Gemmobacter sp. JM10B15.</title>
        <authorList>
            <person name="Zhang M."/>
        </authorList>
    </citation>
    <scope>NUCLEOTIDE SEQUENCE</scope>
    <source>
        <strain evidence="2">JM10B15</strain>
    </source>
</reference>
<name>A0ABU8BZH3_9RHOB</name>
<protein>
    <recommendedName>
        <fullName evidence="4">Secreted protein with PEP-CTERM sorting signal</fullName>
    </recommendedName>
</protein>
<gene>
    <name evidence="2" type="ORF">V6590_14860</name>
</gene>
<sequence length="49" mass="5098">MPARTLALLIGTVIALGGATVWLAHSAGLPMMVFALVALAATIVLRLRR</sequence>
<evidence type="ECO:0000313" key="3">
    <source>
        <dbReference type="Proteomes" id="UP001431963"/>
    </source>
</evidence>
<dbReference type="EMBL" id="JBALHR010000010">
    <property type="protein sequence ID" value="MEH7829434.1"/>
    <property type="molecule type" value="Genomic_DNA"/>
</dbReference>
<evidence type="ECO:0000313" key="2">
    <source>
        <dbReference type="EMBL" id="MEH7829434.1"/>
    </source>
</evidence>
<feature type="transmembrane region" description="Helical" evidence="1">
    <location>
        <begin position="27"/>
        <end position="47"/>
    </location>
</feature>
<dbReference type="RefSeq" id="WP_335424467.1">
    <property type="nucleotide sequence ID" value="NZ_JBALHR010000010.1"/>
</dbReference>
<proteinExistence type="predicted"/>
<keyword evidence="3" id="KW-1185">Reference proteome</keyword>
<organism evidence="2 3">
    <name type="scientific">Gemmobacter denitrificans</name>
    <dbReference type="NCBI Taxonomy" id="3123040"/>
    <lineage>
        <taxon>Bacteria</taxon>
        <taxon>Pseudomonadati</taxon>
        <taxon>Pseudomonadota</taxon>
        <taxon>Alphaproteobacteria</taxon>
        <taxon>Rhodobacterales</taxon>
        <taxon>Paracoccaceae</taxon>
        <taxon>Gemmobacter</taxon>
    </lineage>
</organism>
<keyword evidence="1" id="KW-0812">Transmembrane</keyword>
<comment type="caution">
    <text evidence="2">The sequence shown here is derived from an EMBL/GenBank/DDBJ whole genome shotgun (WGS) entry which is preliminary data.</text>
</comment>
<evidence type="ECO:0008006" key="4">
    <source>
        <dbReference type="Google" id="ProtNLM"/>
    </source>
</evidence>
<keyword evidence="1" id="KW-0472">Membrane</keyword>
<keyword evidence="1" id="KW-1133">Transmembrane helix</keyword>
<evidence type="ECO:0000256" key="1">
    <source>
        <dbReference type="SAM" id="Phobius"/>
    </source>
</evidence>
<dbReference type="Proteomes" id="UP001431963">
    <property type="component" value="Unassembled WGS sequence"/>
</dbReference>